<keyword evidence="6 7" id="KW-0472">Membrane</keyword>
<accession>A0A1I5CVX2</accession>
<dbReference type="InterPro" id="IPR011014">
    <property type="entry name" value="MscS_channel_TM-2"/>
</dbReference>
<dbReference type="InterPro" id="IPR049278">
    <property type="entry name" value="MS_channel_C"/>
</dbReference>
<reference evidence="10 11" key="1">
    <citation type="submission" date="2016-10" db="EMBL/GenBank/DDBJ databases">
        <authorList>
            <person name="de Groot N.N."/>
        </authorList>
    </citation>
    <scope>NUCLEOTIDE SEQUENCE [LARGE SCALE GENOMIC DNA]</scope>
    <source>
        <strain evidence="10 11">DSM 1283</strain>
    </source>
</reference>
<evidence type="ECO:0000256" key="2">
    <source>
        <dbReference type="ARBA" id="ARBA00008017"/>
    </source>
</evidence>
<organism evidence="10 11">
    <name type="scientific">Anaerocolumna aminovalerica</name>
    <dbReference type="NCBI Taxonomy" id="1527"/>
    <lineage>
        <taxon>Bacteria</taxon>
        <taxon>Bacillati</taxon>
        <taxon>Bacillota</taxon>
        <taxon>Clostridia</taxon>
        <taxon>Lachnospirales</taxon>
        <taxon>Lachnospiraceae</taxon>
        <taxon>Anaerocolumna</taxon>
    </lineage>
</organism>
<evidence type="ECO:0000259" key="8">
    <source>
        <dbReference type="Pfam" id="PF00924"/>
    </source>
</evidence>
<dbReference type="SUPFAM" id="SSF82861">
    <property type="entry name" value="Mechanosensitive channel protein MscS (YggB), transmembrane region"/>
    <property type="match status" value="1"/>
</dbReference>
<evidence type="ECO:0000313" key="10">
    <source>
        <dbReference type="EMBL" id="SFN91099.1"/>
    </source>
</evidence>
<dbReference type="GO" id="GO:0008381">
    <property type="term" value="F:mechanosensitive monoatomic ion channel activity"/>
    <property type="evidence" value="ECO:0007669"/>
    <property type="project" value="InterPro"/>
</dbReference>
<dbReference type="PANTHER" id="PTHR30221">
    <property type="entry name" value="SMALL-CONDUCTANCE MECHANOSENSITIVE CHANNEL"/>
    <property type="match status" value="1"/>
</dbReference>
<sequence>MRYLPILEAGTTKETFLDFDRFIKDIADRGLDFLIKLLFVTVMIFIGKKIIKYVIRILEKFFNRSKIEISVSGFLLALVKAILHTILFTQGIIFLFGIESGTIVAIIGSAGLSISLALQGGLSNFAGGVLILILKPFRVGDYIITTGTVGNMTNEGTVTAIDIFYTKIHTADNKLLVMPNGALSNSNIINASNEATRRLDLTVSIEYRENIQKVKEVIMDILNQNEKIIKDKDINVFVNSLDINSVSIGIRVWVLNDDYLKLKWELLEEIKNAFDKNQITIPFNQLEITMRK</sequence>
<dbReference type="RefSeq" id="WP_091684388.1">
    <property type="nucleotide sequence ID" value="NZ_BAABFM010000079.1"/>
</dbReference>
<dbReference type="Pfam" id="PF00924">
    <property type="entry name" value="MS_channel_2nd"/>
    <property type="match status" value="1"/>
</dbReference>
<feature type="domain" description="Mechanosensitive ion channel MscS" evidence="8">
    <location>
        <begin position="122"/>
        <end position="192"/>
    </location>
</feature>
<dbReference type="EMBL" id="FOWD01000004">
    <property type="protein sequence ID" value="SFN91099.1"/>
    <property type="molecule type" value="Genomic_DNA"/>
</dbReference>
<feature type="transmembrane region" description="Helical" evidence="7">
    <location>
        <begin position="103"/>
        <end position="134"/>
    </location>
</feature>
<dbReference type="PANTHER" id="PTHR30221:SF1">
    <property type="entry name" value="SMALL-CONDUCTANCE MECHANOSENSITIVE CHANNEL"/>
    <property type="match status" value="1"/>
</dbReference>
<keyword evidence="3" id="KW-1003">Cell membrane</keyword>
<dbReference type="InterPro" id="IPR006685">
    <property type="entry name" value="MscS_channel_2nd"/>
</dbReference>
<evidence type="ECO:0000256" key="3">
    <source>
        <dbReference type="ARBA" id="ARBA00022475"/>
    </source>
</evidence>
<evidence type="ECO:0000256" key="1">
    <source>
        <dbReference type="ARBA" id="ARBA00004651"/>
    </source>
</evidence>
<dbReference type="Proteomes" id="UP000198806">
    <property type="component" value="Unassembled WGS sequence"/>
</dbReference>
<dbReference type="GO" id="GO:0005886">
    <property type="term" value="C:plasma membrane"/>
    <property type="evidence" value="ECO:0007669"/>
    <property type="project" value="UniProtKB-SubCell"/>
</dbReference>
<feature type="domain" description="Mechanosensitive ion channel MscS C-terminal" evidence="9">
    <location>
        <begin position="200"/>
        <end position="281"/>
    </location>
</feature>
<keyword evidence="5 7" id="KW-1133">Transmembrane helix</keyword>
<dbReference type="InterPro" id="IPR011066">
    <property type="entry name" value="MscS_channel_C_sf"/>
</dbReference>
<keyword evidence="11" id="KW-1185">Reference proteome</keyword>
<dbReference type="Gene3D" id="2.30.30.60">
    <property type="match status" value="1"/>
</dbReference>
<comment type="similarity">
    <text evidence="2">Belongs to the MscS (TC 1.A.23) family.</text>
</comment>
<dbReference type="Gene3D" id="1.10.287.1260">
    <property type="match status" value="1"/>
</dbReference>
<dbReference type="AlphaFoldDB" id="A0A1I5CVX2"/>
<protein>
    <submittedName>
        <fullName evidence="10">Small conductance mechanosensitive channel</fullName>
    </submittedName>
</protein>
<dbReference type="InterPro" id="IPR010920">
    <property type="entry name" value="LSM_dom_sf"/>
</dbReference>
<feature type="transmembrane region" description="Helical" evidence="7">
    <location>
        <begin position="72"/>
        <end position="97"/>
    </location>
</feature>
<evidence type="ECO:0000313" key="11">
    <source>
        <dbReference type="Proteomes" id="UP000198806"/>
    </source>
</evidence>
<dbReference type="SUPFAM" id="SSF50182">
    <property type="entry name" value="Sm-like ribonucleoproteins"/>
    <property type="match status" value="1"/>
</dbReference>
<evidence type="ECO:0000259" key="9">
    <source>
        <dbReference type="Pfam" id="PF21082"/>
    </source>
</evidence>
<evidence type="ECO:0000256" key="4">
    <source>
        <dbReference type="ARBA" id="ARBA00022692"/>
    </source>
</evidence>
<dbReference type="Pfam" id="PF21082">
    <property type="entry name" value="MS_channel_3rd"/>
    <property type="match status" value="1"/>
</dbReference>
<evidence type="ECO:0000256" key="5">
    <source>
        <dbReference type="ARBA" id="ARBA00022989"/>
    </source>
</evidence>
<dbReference type="Gene3D" id="3.30.70.100">
    <property type="match status" value="1"/>
</dbReference>
<dbReference type="InterPro" id="IPR023408">
    <property type="entry name" value="MscS_beta-dom_sf"/>
</dbReference>
<name>A0A1I5CVX2_9FIRM</name>
<evidence type="ECO:0000256" key="6">
    <source>
        <dbReference type="ARBA" id="ARBA00023136"/>
    </source>
</evidence>
<dbReference type="STRING" id="1527.SAMN04489757_10455"/>
<keyword evidence="4 7" id="KW-0812">Transmembrane</keyword>
<gene>
    <name evidence="10" type="ORF">SAMN04489757_10455</name>
</gene>
<evidence type="ECO:0000256" key="7">
    <source>
        <dbReference type="SAM" id="Phobius"/>
    </source>
</evidence>
<dbReference type="InterPro" id="IPR045275">
    <property type="entry name" value="MscS_archaea/bacteria_type"/>
</dbReference>
<dbReference type="OrthoDB" id="9809206at2"/>
<dbReference type="SUPFAM" id="SSF82689">
    <property type="entry name" value="Mechanosensitive channel protein MscS (YggB), C-terminal domain"/>
    <property type="match status" value="1"/>
</dbReference>
<feature type="transmembrane region" description="Helical" evidence="7">
    <location>
        <begin position="33"/>
        <end position="51"/>
    </location>
</feature>
<comment type="subcellular location">
    <subcellularLocation>
        <location evidence="1">Cell membrane</location>
        <topology evidence="1">Multi-pass membrane protein</topology>
    </subcellularLocation>
</comment>
<proteinExistence type="inferred from homology"/>